<feature type="transmembrane region" description="Helical" evidence="5">
    <location>
        <begin position="185"/>
        <end position="204"/>
    </location>
</feature>
<dbReference type="GO" id="GO:0005918">
    <property type="term" value="C:septate junction"/>
    <property type="evidence" value="ECO:0007669"/>
    <property type="project" value="TreeGrafter"/>
</dbReference>
<sequence length="215" mass="24708">MISLPKFGSLARMDKSIVDIRCSTWATLFIFTSALLLGIAFITPYWLQSETLPSNQRFQKLGLFEVCFTRFHDHHYRYDRIIEGCKWIFDEDLSFLYDFLEQPFFISTQVLYTAGFLLLVLVCAGIVAVQQCFIIEREDYALRALSVASLLSAISCTSAVTIFAIYADRDDWMPDPEHNYLSWSFAAALIGSVLLWVSALLFYIEMRLTIVRDSV</sequence>
<evidence type="ECO:0000256" key="3">
    <source>
        <dbReference type="ARBA" id="ARBA00022989"/>
    </source>
</evidence>
<proteinExistence type="predicted"/>
<evidence type="ECO:0000256" key="2">
    <source>
        <dbReference type="ARBA" id="ARBA00022692"/>
    </source>
</evidence>
<evidence type="ECO:0000256" key="1">
    <source>
        <dbReference type="ARBA" id="ARBA00004141"/>
    </source>
</evidence>
<evidence type="ECO:0000256" key="5">
    <source>
        <dbReference type="SAM" id="Phobius"/>
    </source>
</evidence>
<dbReference type="InterPro" id="IPR004031">
    <property type="entry name" value="PMP22/EMP/MP20/Claudin"/>
</dbReference>
<evidence type="ECO:0000313" key="6">
    <source>
        <dbReference type="EMBL" id="MDE47946.1"/>
    </source>
</evidence>
<accession>A0A6G1SBP4</accession>
<reference evidence="6" key="1">
    <citation type="submission" date="2018-10" db="EMBL/GenBank/DDBJ databases">
        <title>Transcriptome assembly of Aceria tosichella (Wheat curl mite) Type 2.</title>
        <authorList>
            <person name="Scully E.D."/>
            <person name="Geib S.M."/>
            <person name="Palmer N.A."/>
            <person name="Gupta A.K."/>
            <person name="Sarath G."/>
            <person name="Tatineni S."/>
        </authorList>
    </citation>
    <scope>NUCLEOTIDE SEQUENCE</scope>
    <source>
        <strain evidence="6">LincolnNE</strain>
    </source>
</reference>
<feature type="transmembrane region" description="Helical" evidence="5">
    <location>
        <begin position="141"/>
        <end position="165"/>
    </location>
</feature>
<dbReference type="PANTHER" id="PTHR21284:SF6">
    <property type="entry name" value="SINUOUS"/>
    <property type="match status" value="1"/>
</dbReference>
<evidence type="ECO:0000256" key="4">
    <source>
        <dbReference type="ARBA" id="ARBA00023136"/>
    </source>
</evidence>
<dbReference type="GO" id="GO:0019991">
    <property type="term" value="P:septate junction assembly"/>
    <property type="evidence" value="ECO:0007669"/>
    <property type="project" value="TreeGrafter"/>
</dbReference>
<organism evidence="6">
    <name type="scientific">Aceria tosichella</name>
    <name type="common">wheat curl mite</name>
    <dbReference type="NCBI Taxonomy" id="561515"/>
    <lineage>
        <taxon>Eukaryota</taxon>
        <taxon>Metazoa</taxon>
        <taxon>Ecdysozoa</taxon>
        <taxon>Arthropoda</taxon>
        <taxon>Chelicerata</taxon>
        <taxon>Arachnida</taxon>
        <taxon>Acari</taxon>
        <taxon>Acariformes</taxon>
        <taxon>Trombidiformes</taxon>
        <taxon>Prostigmata</taxon>
        <taxon>Eupodina</taxon>
        <taxon>Eriophyoidea</taxon>
        <taxon>Eriophyidae</taxon>
        <taxon>Eriophyinae</taxon>
        <taxon>Aceriini</taxon>
        <taxon>Aceria</taxon>
    </lineage>
</organism>
<dbReference type="PANTHER" id="PTHR21284">
    <property type="entry name" value="EG:80H7.2 PROTEIN"/>
    <property type="match status" value="1"/>
</dbReference>
<feature type="transmembrane region" description="Helical" evidence="5">
    <location>
        <begin position="110"/>
        <end position="129"/>
    </location>
</feature>
<dbReference type="GO" id="GO:0016020">
    <property type="term" value="C:membrane"/>
    <property type="evidence" value="ECO:0007669"/>
    <property type="project" value="UniProtKB-SubCell"/>
</dbReference>
<name>A0A6G1SBP4_9ACAR</name>
<dbReference type="GO" id="GO:0035151">
    <property type="term" value="P:regulation of tube size, open tracheal system"/>
    <property type="evidence" value="ECO:0007669"/>
    <property type="project" value="TreeGrafter"/>
</dbReference>
<feature type="transmembrane region" description="Helical" evidence="5">
    <location>
        <begin position="22"/>
        <end position="47"/>
    </location>
</feature>
<gene>
    <name evidence="6" type="ORF">g.10622</name>
</gene>
<comment type="subcellular location">
    <subcellularLocation>
        <location evidence="1">Membrane</location>
        <topology evidence="1">Multi-pass membrane protein</topology>
    </subcellularLocation>
</comment>
<protein>
    <submittedName>
        <fullName evidence="6">Uncharacterized protein</fullName>
    </submittedName>
</protein>
<keyword evidence="4 5" id="KW-0472">Membrane</keyword>
<keyword evidence="2 5" id="KW-0812">Transmembrane</keyword>
<dbReference type="Gene3D" id="1.20.140.150">
    <property type="match status" value="1"/>
</dbReference>
<dbReference type="Pfam" id="PF13903">
    <property type="entry name" value="Claudin_2"/>
    <property type="match status" value="1"/>
</dbReference>
<keyword evidence="3 5" id="KW-1133">Transmembrane helix</keyword>
<dbReference type="AlphaFoldDB" id="A0A6G1SBP4"/>
<dbReference type="EMBL" id="GGYP01003175">
    <property type="protein sequence ID" value="MDE47946.1"/>
    <property type="molecule type" value="Transcribed_RNA"/>
</dbReference>